<evidence type="ECO:0000313" key="2">
    <source>
        <dbReference type="Proteomes" id="UP000233762"/>
    </source>
</evidence>
<sequence>MQWFAPRLAALCQTRYARTHQHVHEGWGGVQAQGKAPAIMVMER</sequence>
<comment type="caution">
    <text evidence="1">The sequence shown here is derived from an EMBL/GenBank/DDBJ whole genome shotgun (WGS) entry which is preliminary data.</text>
</comment>
<gene>
    <name evidence="1" type="ORF">CQR50_1253</name>
</gene>
<protein>
    <submittedName>
        <fullName evidence="1">Uncharacterized protein</fullName>
    </submittedName>
</protein>
<proteinExistence type="predicted"/>
<dbReference type="Proteomes" id="UP000233762">
    <property type="component" value="Unassembled WGS sequence"/>
</dbReference>
<organism evidence="1 2">
    <name type="scientific">Bifidobacterium pseudolongum subsp. globosum</name>
    <dbReference type="NCBI Taxonomy" id="1690"/>
    <lineage>
        <taxon>Bacteria</taxon>
        <taxon>Bacillati</taxon>
        <taxon>Actinomycetota</taxon>
        <taxon>Actinomycetes</taxon>
        <taxon>Bifidobacteriales</taxon>
        <taxon>Bifidobacteriaceae</taxon>
        <taxon>Bifidobacterium</taxon>
    </lineage>
</organism>
<reference evidence="1 2" key="1">
    <citation type="submission" date="2017-10" db="EMBL/GenBank/DDBJ databases">
        <title>Bifidobacterium genomics.</title>
        <authorList>
            <person name="Lugli G.A."/>
            <person name="Milani C."/>
            <person name="Mancabelli L."/>
        </authorList>
    </citation>
    <scope>NUCLEOTIDE SEQUENCE [LARGE SCALE GENOMIC DNA]</scope>
    <source>
        <strain evidence="1 2">1520B</strain>
    </source>
</reference>
<dbReference type="EMBL" id="PCHH01000004">
    <property type="protein sequence ID" value="PKV03545.1"/>
    <property type="molecule type" value="Genomic_DNA"/>
</dbReference>
<name>A0A2N3R4L4_9BIFI</name>
<dbReference type="AlphaFoldDB" id="A0A2N3R4L4"/>
<evidence type="ECO:0000313" key="1">
    <source>
        <dbReference type="EMBL" id="PKV03545.1"/>
    </source>
</evidence>
<accession>A0A2N3R4L4</accession>